<dbReference type="Proteomes" id="UP000829291">
    <property type="component" value="Chromosome 4"/>
</dbReference>
<reference evidence="2" key="1">
    <citation type="submission" date="2025-08" db="UniProtKB">
        <authorList>
            <consortium name="RefSeq"/>
        </authorList>
    </citation>
    <scope>IDENTIFICATION</scope>
    <source>
        <tissue evidence="2">Thorax and Abdomen</tissue>
    </source>
</reference>
<dbReference type="RefSeq" id="XP_046592269.1">
    <property type="nucleotide sequence ID" value="XM_046736313.1"/>
</dbReference>
<keyword evidence="1" id="KW-1185">Reference proteome</keyword>
<evidence type="ECO:0000313" key="2">
    <source>
        <dbReference type="RefSeq" id="XP_046592269.1"/>
    </source>
</evidence>
<proteinExistence type="predicted"/>
<accession>A0ABM3FW76</accession>
<evidence type="ECO:0000313" key="1">
    <source>
        <dbReference type="Proteomes" id="UP000829291"/>
    </source>
</evidence>
<gene>
    <name evidence="2" type="primary">LOC124293830</name>
</gene>
<sequence>MSSSLAPTITYRVRRAIQSSWNLRSIVCRWSVSSLPFLRSTVPESLRKECYQVSNNRRASIYKANPLPLDSHEVDCKLQGTQHRRVKVSSSGRPVIHFLGQQQAELINYITGLLEARCNVRKREKQVLEELKRSVRGLKGLLEFGARNYFRCLNTRYDCENKKNPYKKETKSCTIAKSDFHFIYPEIKFVP</sequence>
<protein>
    <submittedName>
        <fullName evidence="2">Uncharacterized protein LOC124293830 isoform X1</fullName>
    </submittedName>
</protein>
<organism evidence="1 2">
    <name type="scientific">Neodiprion lecontei</name>
    <name type="common">Redheaded pine sawfly</name>
    <dbReference type="NCBI Taxonomy" id="441921"/>
    <lineage>
        <taxon>Eukaryota</taxon>
        <taxon>Metazoa</taxon>
        <taxon>Ecdysozoa</taxon>
        <taxon>Arthropoda</taxon>
        <taxon>Hexapoda</taxon>
        <taxon>Insecta</taxon>
        <taxon>Pterygota</taxon>
        <taxon>Neoptera</taxon>
        <taxon>Endopterygota</taxon>
        <taxon>Hymenoptera</taxon>
        <taxon>Tenthredinoidea</taxon>
        <taxon>Diprionidae</taxon>
        <taxon>Diprioninae</taxon>
        <taxon>Neodiprion</taxon>
    </lineage>
</organism>
<name>A0ABM3FW76_NEOLC</name>
<dbReference type="GeneID" id="124293830"/>